<sequence>MQPTNPGVKGYLRDMTTAGFGPKMAWLAVRAEPRLVMDALGLKDLGVVEPRTGLDLAHFTDDRVVVTVVDQWCLVAGKWLFRWSGIAALSMQLGAEVQYFATDRSLVMHRWARAYGADVFMSDEDALVDENDVFRVASQWSVDPRSLPVVSLHIAAVPVHQ</sequence>
<dbReference type="EMBL" id="BAABAT010000063">
    <property type="protein sequence ID" value="GAA4263200.1"/>
    <property type="molecule type" value="Genomic_DNA"/>
</dbReference>
<accession>A0ABP8DT54</accession>
<dbReference type="Proteomes" id="UP001500620">
    <property type="component" value="Unassembled WGS sequence"/>
</dbReference>
<keyword evidence="2" id="KW-1185">Reference proteome</keyword>
<name>A0ABP8DT54_9ACTN</name>
<organism evidence="1 2">
    <name type="scientific">Dactylosporangium darangshiense</name>
    <dbReference type="NCBI Taxonomy" id="579108"/>
    <lineage>
        <taxon>Bacteria</taxon>
        <taxon>Bacillati</taxon>
        <taxon>Actinomycetota</taxon>
        <taxon>Actinomycetes</taxon>
        <taxon>Micromonosporales</taxon>
        <taxon>Micromonosporaceae</taxon>
        <taxon>Dactylosporangium</taxon>
    </lineage>
</organism>
<protein>
    <submittedName>
        <fullName evidence="1">Uncharacterized protein</fullName>
    </submittedName>
</protein>
<gene>
    <name evidence="1" type="ORF">GCM10022255_105600</name>
</gene>
<reference evidence="2" key="1">
    <citation type="journal article" date="2019" name="Int. J. Syst. Evol. Microbiol.">
        <title>The Global Catalogue of Microorganisms (GCM) 10K type strain sequencing project: providing services to taxonomists for standard genome sequencing and annotation.</title>
        <authorList>
            <consortium name="The Broad Institute Genomics Platform"/>
            <consortium name="The Broad Institute Genome Sequencing Center for Infectious Disease"/>
            <person name="Wu L."/>
            <person name="Ma J."/>
        </authorList>
    </citation>
    <scope>NUCLEOTIDE SEQUENCE [LARGE SCALE GENOMIC DNA]</scope>
    <source>
        <strain evidence="2">JCM 17441</strain>
    </source>
</reference>
<proteinExistence type="predicted"/>
<comment type="caution">
    <text evidence="1">The sequence shown here is derived from an EMBL/GenBank/DDBJ whole genome shotgun (WGS) entry which is preliminary data.</text>
</comment>
<evidence type="ECO:0000313" key="2">
    <source>
        <dbReference type="Proteomes" id="UP001500620"/>
    </source>
</evidence>
<evidence type="ECO:0000313" key="1">
    <source>
        <dbReference type="EMBL" id="GAA4263200.1"/>
    </source>
</evidence>